<organism evidence="1 2">
    <name type="scientific">Petralouisia muris</name>
    <dbReference type="NCBI Taxonomy" id="3032872"/>
    <lineage>
        <taxon>Bacteria</taxon>
        <taxon>Bacillati</taxon>
        <taxon>Bacillota</taxon>
        <taxon>Clostridia</taxon>
        <taxon>Lachnospirales</taxon>
        <taxon>Lachnospiraceae</taxon>
        <taxon>Petralouisia</taxon>
    </lineage>
</organism>
<accession>A0AC61RUG4</accession>
<gene>
    <name evidence="1" type="ORF">E5329_15455</name>
</gene>
<comment type="caution">
    <text evidence="1">The sequence shown here is derived from an EMBL/GenBank/DDBJ whole genome shotgun (WGS) entry which is preliminary data.</text>
</comment>
<name>A0AC61RUG4_9FIRM</name>
<evidence type="ECO:0000313" key="2">
    <source>
        <dbReference type="Proteomes" id="UP000304953"/>
    </source>
</evidence>
<proteinExistence type="predicted"/>
<evidence type="ECO:0000313" key="1">
    <source>
        <dbReference type="EMBL" id="TGY95297.1"/>
    </source>
</evidence>
<sequence>MGFTKCELVQFFDGLTELVSEENRGKARVQIRKFLLDFEKSYQYEDAAMQRGVPYLPPYYISAMPQAVQEEIREKLSEKLTGQGENTPERIEQLMRLQIYELKELIDIREYVEWADREIYRIFEKRLEASRW</sequence>
<dbReference type="Proteomes" id="UP000304953">
    <property type="component" value="Unassembled WGS sequence"/>
</dbReference>
<keyword evidence="2" id="KW-1185">Reference proteome</keyword>
<protein>
    <submittedName>
        <fullName evidence="1">Uncharacterized protein</fullName>
    </submittedName>
</protein>
<reference evidence="1" key="1">
    <citation type="submission" date="2019-04" db="EMBL/GenBank/DDBJ databases">
        <title>Microbes associate with the intestines of laboratory mice.</title>
        <authorList>
            <person name="Navarre W."/>
            <person name="Wong E."/>
            <person name="Huang K."/>
            <person name="Tropini C."/>
            <person name="Ng K."/>
            <person name="Yu B."/>
        </authorList>
    </citation>
    <scope>NUCLEOTIDE SEQUENCE</scope>
    <source>
        <strain evidence="1">NM01_1-7b</strain>
    </source>
</reference>
<dbReference type="EMBL" id="SRYA01000031">
    <property type="protein sequence ID" value="TGY95297.1"/>
    <property type="molecule type" value="Genomic_DNA"/>
</dbReference>